<sequence>MAHHPTTAFGRLFAAGFGAVKALRPDRPIHPQGAAMNGTLEITGGASGIPFLDTPSSRTVAARLSRSLGLPVRWPDILGLAMRFPTDDGAADLLLASTGWRVPGRFCLTAHRTVGAAALTSLMPYRGPHGPVLIGARTLGPDPGAPGRVKDTATWNLALSWATPLGRWHRFGALHLVPALGPDGAVVDTELRFDPLLSPLPTAGTYGWTRRLREHSYRRARS</sequence>
<dbReference type="KEGG" id="satk:SA2016_1211"/>
<evidence type="ECO:0000313" key="2">
    <source>
        <dbReference type="Proteomes" id="UP000070134"/>
    </source>
</evidence>
<evidence type="ECO:0008006" key="3">
    <source>
        <dbReference type="Google" id="ProtNLM"/>
    </source>
</evidence>
<dbReference type="PATRIC" id="fig|37927.3.peg.1257"/>
<dbReference type="InterPro" id="IPR020835">
    <property type="entry name" value="Catalase_sf"/>
</dbReference>
<accession>A0A126ZXQ9</accession>
<reference evidence="1 2" key="1">
    <citation type="submission" date="2016-02" db="EMBL/GenBank/DDBJ databases">
        <title>Complete genome of Sinomonas atrocyanea KCTC 3377.</title>
        <authorList>
            <person name="Kim K.M."/>
        </authorList>
    </citation>
    <scope>NUCLEOTIDE SEQUENCE [LARGE SCALE GENOMIC DNA]</scope>
    <source>
        <strain evidence="1 2">KCTC 3377</strain>
    </source>
</reference>
<gene>
    <name evidence="1" type="ORF">SA2016_1211</name>
</gene>
<evidence type="ECO:0000313" key="1">
    <source>
        <dbReference type="EMBL" id="AMM31893.1"/>
    </source>
</evidence>
<dbReference type="Gene3D" id="2.40.180.10">
    <property type="entry name" value="Catalase core domain"/>
    <property type="match status" value="1"/>
</dbReference>
<dbReference type="SUPFAM" id="SSF56634">
    <property type="entry name" value="Heme-dependent catalase-like"/>
    <property type="match status" value="1"/>
</dbReference>
<dbReference type="STRING" id="37927.SA2016_1211"/>
<dbReference type="RefSeq" id="WP_229710971.1">
    <property type="nucleotide sequence ID" value="NZ_BJMO01000066.1"/>
</dbReference>
<dbReference type="Proteomes" id="UP000070134">
    <property type="component" value="Chromosome"/>
</dbReference>
<dbReference type="GO" id="GO:0020037">
    <property type="term" value="F:heme binding"/>
    <property type="evidence" value="ECO:0007669"/>
    <property type="project" value="InterPro"/>
</dbReference>
<name>A0A126ZXQ9_9MICC</name>
<organism evidence="1 2">
    <name type="scientific">Sinomonas atrocyanea</name>
    <dbReference type="NCBI Taxonomy" id="37927"/>
    <lineage>
        <taxon>Bacteria</taxon>
        <taxon>Bacillati</taxon>
        <taxon>Actinomycetota</taxon>
        <taxon>Actinomycetes</taxon>
        <taxon>Micrococcales</taxon>
        <taxon>Micrococcaceae</taxon>
        <taxon>Sinomonas</taxon>
    </lineage>
</organism>
<protein>
    <recommendedName>
        <fullName evidence="3">Phosphodiesterase</fullName>
    </recommendedName>
</protein>
<proteinExistence type="predicted"/>
<keyword evidence="2" id="KW-1185">Reference proteome</keyword>
<dbReference type="EMBL" id="CP014518">
    <property type="protein sequence ID" value="AMM31893.1"/>
    <property type="molecule type" value="Genomic_DNA"/>
</dbReference>
<dbReference type="AlphaFoldDB" id="A0A126ZXQ9"/>